<accession>A0A834BLD9</accession>
<protein>
    <submittedName>
        <fullName evidence="2">Uncharacterized protein</fullName>
    </submittedName>
</protein>
<dbReference type="AlphaFoldDB" id="A0A834BLD9"/>
<name>A0A834BLD9_9CHIR</name>
<evidence type="ECO:0000256" key="1">
    <source>
        <dbReference type="SAM" id="MobiDB-lite"/>
    </source>
</evidence>
<feature type="compositionally biased region" description="Low complexity" evidence="1">
    <location>
        <begin position="154"/>
        <end position="163"/>
    </location>
</feature>
<dbReference type="EMBL" id="JABVXQ010000001">
    <property type="protein sequence ID" value="KAF6131233.1"/>
    <property type="molecule type" value="Genomic_DNA"/>
</dbReference>
<gene>
    <name evidence="2" type="ORF">HJG60_008093</name>
</gene>
<dbReference type="Proteomes" id="UP000664940">
    <property type="component" value="Unassembled WGS sequence"/>
</dbReference>
<organism evidence="2 3">
    <name type="scientific">Phyllostomus discolor</name>
    <name type="common">pale spear-nosed bat</name>
    <dbReference type="NCBI Taxonomy" id="89673"/>
    <lineage>
        <taxon>Eukaryota</taxon>
        <taxon>Metazoa</taxon>
        <taxon>Chordata</taxon>
        <taxon>Craniata</taxon>
        <taxon>Vertebrata</taxon>
        <taxon>Euteleostomi</taxon>
        <taxon>Mammalia</taxon>
        <taxon>Eutheria</taxon>
        <taxon>Laurasiatheria</taxon>
        <taxon>Chiroptera</taxon>
        <taxon>Yangochiroptera</taxon>
        <taxon>Phyllostomidae</taxon>
        <taxon>Phyllostominae</taxon>
        <taxon>Phyllostomus</taxon>
    </lineage>
</organism>
<evidence type="ECO:0000313" key="2">
    <source>
        <dbReference type="EMBL" id="KAF6131233.1"/>
    </source>
</evidence>
<feature type="region of interest" description="Disordered" evidence="1">
    <location>
        <begin position="29"/>
        <end position="170"/>
    </location>
</feature>
<sequence length="170" mass="17860">MAIGIRPLRGAATSWKSPFTIYHRGRCRAPCSRGRGEGSPQSLVSLLLEEATPQAAGAPCGEGGGGHLPQPGGPHRCDPAVHGQEASRRAQRRARPWEGRSGGARDPPAGRVQPSSSASRHRVPGEASPCHGESQGAQNQTEPKDQSNQCQFKPSLPSFLSSPRGICSSI</sequence>
<feature type="compositionally biased region" description="Polar residues" evidence="1">
    <location>
        <begin position="135"/>
        <end position="152"/>
    </location>
</feature>
<comment type="caution">
    <text evidence="2">The sequence shown here is derived from an EMBL/GenBank/DDBJ whole genome shotgun (WGS) entry which is preliminary data.</text>
</comment>
<proteinExistence type="predicted"/>
<evidence type="ECO:0000313" key="3">
    <source>
        <dbReference type="Proteomes" id="UP000664940"/>
    </source>
</evidence>
<reference evidence="2 3" key="1">
    <citation type="journal article" date="2020" name="Nature">
        <title>Six reference-quality genomes reveal evolution of bat adaptations.</title>
        <authorList>
            <person name="Jebb D."/>
            <person name="Huang Z."/>
            <person name="Pippel M."/>
            <person name="Hughes G.M."/>
            <person name="Lavrichenko K."/>
            <person name="Devanna P."/>
            <person name="Winkler S."/>
            <person name="Jermiin L.S."/>
            <person name="Skirmuntt E.C."/>
            <person name="Katzourakis A."/>
            <person name="Burkitt-Gray L."/>
            <person name="Ray D.A."/>
            <person name="Sullivan K.A.M."/>
            <person name="Roscito J.G."/>
            <person name="Kirilenko B.M."/>
            <person name="Davalos L.M."/>
            <person name="Corthals A.P."/>
            <person name="Power M.L."/>
            <person name="Jones G."/>
            <person name="Ransome R.D."/>
            <person name="Dechmann D.K.N."/>
            <person name="Locatelli A.G."/>
            <person name="Puechmaille S.J."/>
            <person name="Fedrigo O."/>
            <person name="Jarvis E.D."/>
            <person name="Hiller M."/>
            <person name="Vernes S.C."/>
            <person name="Myers E.W."/>
            <person name="Teeling E.C."/>
        </authorList>
    </citation>
    <scope>NUCLEOTIDE SEQUENCE [LARGE SCALE GENOMIC DNA]</scope>
    <source>
        <strain evidence="2">Bat1K_MPI-CBG_1</strain>
    </source>
</reference>